<reference evidence="2" key="1">
    <citation type="submission" date="2020-11" db="EMBL/GenBank/DDBJ databases">
        <authorList>
            <person name="Tran Van P."/>
        </authorList>
    </citation>
    <scope>NUCLEOTIDE SEQUENCE</scope>
</reference>
<feature type="region of interest" description="Disordered" evidence="1">
    <location>
        <begin position="1"/>
        <end position="33"/>
    </location>
</feature>
<sequence>MASLVLTDSSQLTSDGQHLATSNENLPAGQKGTHLPKMWTQPTVTPSVPAHVSINMGAEDPQLPNCPLCDIVQSLYLTDPASMPPRALTLQDAMKDFRRIIFYGLSTFLVCKYRKHPAVNRVCGCYFGTPSRDSNLNLPVIGSLVYCKSSALDHAAIETQWSRVQYLALPKYICEAVDIELGQTRPREDN</sequence>
<dbReference type="EMBL" id="OD008188">
    <property type="protein sequence ID" value="CAD7414683.1"/>
    <property type="molecule type" value="Genomic_DNA"/>
</dbReference>
<gene>
    <name evidence="2" type="ORF">TPSB3V08_LOCUS9829</name>
</gene>
<proteinExistence type="predicted"/>
<protein>
    <submittedName>
        <fullName evidence="2">Uncharacterized protein</fullName>
    </submittedName>
</protein>
<dbReference type="AlphaFoldDB" id="A0A7R9HA62"/>
<feature type="compositionally biased region" description="Polar residues" evidence="1">
    <location>
        <begin position="1"/>
        <end position="25"/>
    </location>
</feature>
<organism evidence="2">
    <name type="scientific">Timema poppense</name>
    <name type="common">Walking stick</name>
    <dbReference type="NCBI Taxonomy" id="170557"/>
    <lineage>
        <taxon>Eukaryota</taxon>
        <taxon>Metazoa</taxon>
        <taxon>Ecdysozoa</taxon>
        <taxon>Arthropoda</taxon>
        <taxon>Hexapoda</taxon>
        <taxon>Insecta</taxon>
        <taxon>Pterygota</taxon>
        <taxon>Neoptera</taxon>
        <taxon>Polyneoptera</taxon>
        <taxon>Phasmatodea</taxon>
        <taxon>Timematodea</taxon>
        <taxon>Timematoidea</taxon>
        <taxon>Timematidae</taxon>
        <taxon>Timema</taxon>
    </lineage>
</organism>
<accession>A0A7R9HA62</accession>
<evidence type="ECO:0000256" key="1">
    <source>
        <dbReference type="SAM" id="MobiDB-lite"/>
    </source>
</evidence>
<evidence type="ECO:0000313" key="2">
    <source>
        <dbReference type="EMBL" id="CAD7414683.1"/>
    </source>
</evidence>
<name>A0A7R9HA62_TIMPO</name>